<name>A0A2X2Y953_CLOPF</name>
<organism evidence="1 2">
    <name type="scientific">Clostridium perfringens</name>
    <dbReference type="NCBI Taxonomy" id="1502"/>
    <lineage>
        <taxon>Bacteria</taxon>
        <taxon>Bacillati</taxon>
        <taxon>Bacillota</taxon>
        <taxon>Clostridia</taxon>
        <taxon>Eubacteriales</taxon>
        <taxon>Clostridiaceae</taxon>
        <taxon>Clostridium</taxon>
    </lineage>
</organism>
<protein>
    <submittedName>
        <fullName evidence="1">Uncharacterized protein</fullName>
    </submittedName>
</protein>
<dbReference type="InterPro" id="IPR053735">
    <property type="entry name" value="Type_III_TA_endoRNase"/>
</dbReference>
<dbReference type="Proteomes" id="UP000249986">
    <property type="component" value="Unassembled WGS sequence"/>
</dbReference>
<reference evidence="1 2" key="1">
    <citation type="submission" date="2018-06" db="EMBL/GenBank/DDBJ databases">
        <authorList>
            <consortium name="Pathogen Informatics"/>
            <person name="Doyle S."/>
        </authorList>
    </citation>
    <scope>NUCLEOTIDE SEQUENCE [LARGE SCALE GENOMIC DNA]</scope>
    <source>
        <strain evidence="1 2">NCTC10719</strain>
    </source>
</reference>
<dbReference type="AlphaFoldDB" id="A0A2X2Y953"/>
<dbReference type="InterPro" id="IPR058108">
    <property type="entry name" value="CptIN-like"/>
</dbReference>
<accession>A0A2X2Y953</accession>
<dbReference type="CDD" id="cd17492">
    <property type="entry name" value="toxin_CptN"/>
    <property type="match status" value="1"/>
</dbReference>
<dbReference type="RefSeq" id="WP_111926338.1">
    <property type="nucleotide sequence ID" value="NZ_UAWG01000009.1"/>
</dbReference>
<dbReference type="EMBL" id="UAWG01000009">
    <property type="protein sequence ID" value="SQB59901.1"/>
    <property type="molecule type" value="Genomic_DNA"/>
</dbReference>
<evidence type="ECO:0000313" key="1">
    <source>
        <dbReference type="EMBL" id="SQB59901.1"/>
    </source>
</evidence>
<proteinExistence type="predicted"/>
<gene>
    <name evidence="1" type="ORF">NCTC10719_01444</name>
</gene>
<sequence>MKEKGIYFAKPEIYEKIRELGGTWNDGKERPLVCLIKSSENEHLYWAIPMGMWSHRDQEAKDRIQGYLDKPEKDIKSCFYHLGRTNKKSIFFISDAIPITDKYIERVYLGYDRNHFIIKNDPLIGELDRKLKRILSYENSRKNYFRQHITDIKNSLLAELEEQQTVNDEAAVEKEDENK</sequence>
<dbReference type="Gene3D" id="3.10.129.130">
    <property type="match status" value="1"/>
</dbReference>
<evidence type="ECO:0000313" key="2">
    <source>
        <dbReference type="Proteomes" id="UP000249986"/>
    </source>
</evidence>